<name>A0A498CAG1_9GAMM</name>
<dbReference type="Proteomes" id="UP000275461">
    <property type="component" value="Unassembled WGS sequence"/>
</dbReference>
<protein>
    <recommendedName>
        <fullName evidence="5">Release factor glutamine methyltransferase</fullName>
        <shortName evidence="5">RF MTase</shortName>
        <ecNumber evidence="5">2.1.1.297</ecNumber>
    </recommendedName>
    <alternativeName>
        <fullName evidence="5">N5-glutamine methyltransferase PrmC</fullName>
    </alternativeName>
    <alternativeName>
        <fullName evidence="5">Protein-(glutamine-N5) MTase PrmC</fullName>
    </alternativeName>
    <alternativeName>
        <fullName evidence="5">Protein-glutamine N-methyltransferase PrmC</fullName>
    </alternativeName>
</protein>
<dbReference type="InterPro" id="IPR004556">
    <property type="entry name" value="HemK-like"/>
</dbReference>
<dbReference type="InterPro" id="IPR029063">
    <property type="entry name" value="SAM-dependent_MTases_sf"/>
</dbReference>
<evidence type="ECO:0000259" key="7">
    <source>
        <dbReference type="Pfam" id="PF17827"/>
    </source>
</evidence>
<evidence type="ECO:0000313" key="9">
    <source>
        <dbReference type="Proteomes" id="UP000275461"/>
    </source>
</evidence>
<keyword evidence="3 5" id="KW-0949">S-adenosyl-L-methionine</keyword>
<proteinExistence type="inferred from homology"/>
<dbReference type="InterPro" id="IPR050320">
    <property type="entry name" value="N5-glutamine_MTase"/>
</dbReference>
<comment type="similarity">
    <text evidence="5">Belongs to the protein N5-glutamine methyltransferase family. PrmC subfamily.</text>
</comment>
<dbReference type="EMBL" id="RCDA01000001">
    <property type="protein sequence ID" value="RLK51486.1"/>
    <property type="molecule type" value="Genomic_DNA"/>
</dbReference>
<sequence>MIRPTAGTANGDGNGDTPTLATLRRIAREQLAEAGSESPAADADALLAHALGRDRSFFLAHPEYAPTPQELAAFRQSLARRRAGEPVAHLLGWRGFWTLELRVTADTLIPRPETELLVEAALARLDCRHPARVLDLGTGSGAIALALADECPAWRLTAVEASQAALAVARDNAQRLALTDRVQLVHGAWYAPVAGQRFDLIVSNPPYVGEQEPELTEGDVRFEPRSALTAGTDGLDDLRVIINEAPGHLTARGWLLVEHGYRQGAAVRALFTGAGFASVATLQDLAGHDRVTLGRQPR</sequence>
<comment type="caution">
    <text evidence="8">The sequence shown here is derived from an EMBL/GenBank/DDBJ whole genome shotgun (WGS) entry which is preliminary data.</text>
</comment>
<feature type="domain" description="Release factor glutamine methyltransferase N-terminal" evidence="7">
    <location>
        <begin position="23"/>
        <end position="92"/>
    </location>
</feature>
<evidence type="ECO:0000256" key="1">
    <source>
        <dbReference type="ARBA" id="ARBA00022603"/>
    </source>
</evidence>
<dbReference type="PANTHER" id="PTHR18895">
    <property type="entry name" value="HEMK METHYLTRANSFERASE"/>
    <property type="match status" value="1"/>
</dbReference>
<dbReference type="Pfam" id="PF05175">
    <property type="entry name" value="MTS"/>
    <property type="match status" value="1"/>
</dbReference>
<comment type="catalytic activity">
    <reaction evidence="4 5">
        <text>L-glutaminyl-[peptide chain release factor] + S-adenosyl-L-methionine = N(5)-methyl-L-glutaminyl-[peptide chain release factor] + S-adenosyl-L-homocysteine + H(+)</text>
        <dbReference type="Rhea" id="RHEA:42896"/>
        <dbReference type="Rhea" id="RHEA-COMP:10271"/>
        <dbReference type="Rhea" id="RHEA-COMP:10272"/>
        <dbReference type="ChEBI" id="CHEBI:15378"/>
        <dbReference type="ChEBI" id="CHEBI:30011"/>
        <dbReference type="ChEBI" id="CHEBI:57856"/>
        <dbReference type="ChEBI" id="CHEBI:59789"/>
        <dbReference type="ChEBI" id="CHEBI:61891"/>
        <dbReference type="EC" id="2.1.1.297"/>
    </reaction>
</comment>
<feature type="binding site" evidence="5">
    <location>
        <position position="204"/>
    </location>
    <ligand>
        <name>S-adenosyl-L-methionine</name>
        <dbReference type="ChEBI" id="CHEBI:59789"/>
    </ligand>
</feature>
<dbReference type="PANTHER" id="PTHR18895:SF74">
    <property type="entry name" value="MTRF1L RELEASE FACTOR GLUTAMINE METHYLTRANSFERASE"/>
    <property type="match status" value="1"/>
</dbReference>
<dbReference type="NCBIfam" id="TIGR00536">
    <property type="entry name" value="hemK_fam"/>
    <property type="match status" value="1"/>
</dbReference>
<dbReference type="EC" id="2.1.1.297" evidence="5"/>
<dbReference type="Pfam" id="PF17827">
    <property type="entry name" value="PrmC_N"/>
    <property type="match status" value="1"/>
</dbReference>
<keyword evidence="9" id="KW-1185">Reference proteome</keyword>
<reference evidence="8 9" key="1">
    <citation type="submission" date="2018-10" db="EMBL/GenBank/DDBJ databases">
        <title>Genomic Encyclopedia of Type Strains, Phase IV (KMG-IV): sequencing the most valuable type-strain genomes for metagenomic binning, comparative biology and taxonomic classification.</title>
        <authorList>
            <person name="Goeker M."/>
        </authorList>
    </citation>
    <scope>NUCLEOTIDE SEQUENCE [LARGE SCALE GENOMIC DNA]</scope>
    <source>
        <strain evidence="8 9">DSM 12769</strain>
    </source>
</reference>
<dbReference type="SUPFAM" id="SSF53335">
    <property type="entry name" value="S-adenosyl-L-methionine-dependent methyltransferases"/>
    <property type="match status" value="1"/>
</dbReference>
<dbReference type="PROSITE" id="PS00092">
    <property type="entry name" value="N6_MTASE"/>
    <property type="match status" value="1"/>
</dbReference>
<evidence type="ECO:0000313" key="8">
    <source>
        <dbReference type="EMBL" id="RLK51486.1"/>
    </source>
</evidence>
<dbReference type="GO" id="GO:0032259">
    <property type="term" value="P:methylation"/>
    <property type="evidence" value="ECO:0007669"/>
    <property type="project" value="UniProtKB-KW"/>
</dbReference>
<gene>
    <name evidence="5" type="primary">prmC</name>
    <name evidence="8" type="ORF">DFR31_1428</name>
</gene>
<evidence type="ECO:0000259" key="6">
    <source>
        <dbReference type="Pfam" id="PF05175"/>
    </source>
</evidence>
<feature type="binding site" evidence="5">
    <location>
        <begin position="137"/>
        <end position="141"/>
    </location>
    <ligand>
        <name>S-adenosyl-L-methionine</name>
        <dbReference type="ChEBI" id="CHEBI:59789"/>
    </ligand>
</feature>
<feature type="binding site" evidence="5">
    <location>
        <begin position="204"/>
        <end position="207"/>
    </location>
    <ligand>
        <name>substrate</name>
    </ligand>
</feature>
<evidence type="ECO:0000256" key="2">
    <source>
        <dbReference type="ARBA" id="ARBA00022679"/>
    </source>
</evidence>
<dbReference type="Gene3D" id="3.40.50.150">
    <property type="entry name" value="Vaccinia Virus protein VP39"/>
    <property type="match status" value="1"/>
</dbReference>
<evidence type="ECO:0000256" key="3">
    <source>
        <dbReference type="ARBA" id="ARBA00022691"/>
    </source>
</evidence>
<dbReference type="Gene3D" id="1.10.8.10">
    <property type="entry name" value="DNA helicase RuvA subunit, C-terminal domain"/>
    <property type="match status" value="1"/>
</dbReference>
<dbReference type="AlphaFoldDB" id="A0A498CAG1"/>
<dbReference type="RefSeq" id="WP_281273350.1">
    <property type="nucleotide sequence ID" value="NZ_RCDA01000001.1"/>
</dbReference>
<keyword evidence="2 5" id="KW-0808">Transferase</keyword>
<dbReference type="InterPro" id="IPR007848">
    <property type="entry name" value="Small_mtfrase_dom"/>
</dbReference>
<feature type="binding site" evidence="5">
    <location>
        <position position="189"/>
    </location>
    <ligand>
        <name>S-adenosyl-L-methionine</name>
        <dbReference type="ChEBI" id="CHEBI:59789"/>
    </ligand>
</feature>
<evidence type="ECO:0000256" key="5">
    <source>
        <dbReference type="HAMAP-Rule" id="MF_02126"/>
    </source>
</evidence>
<dbReference type="HAMAP" id="MF_02126">
    <property type="entry name" value="RF_methyltr_PrmC"/>
    <property type="match status" value="1"/>
</dbReference>
<dbReference type="InterPro" id="IPR019874">
    <property type="entry name" value="RF_methyltr_PrmC"/>
</dbReference>
<accession>A0A498CAG1</accession>
<evidence type="ECO:0000256" key="4">
    <source>
        <dbReference type="ARBA" id="ARBA00048391"/>
    </source>
</evidence>
<dbReference type="InterPro" id="IPR002052">
    <property type="entry name" value="DNA_methylase_N6_adenine_CS"/>
</dbReference>
<dbReference type="CDD" id="cd02440">
    <property type="entry name" value="AdoMet_MTases"/>
    <property type="match status" value="1"/>
</dbReference>
<organism evidence="8 9">
    <name type="scientific">Alkalispirillum mobile</name>
    <dbReference type="NCBI Taxonomy" id="85925"/>
    <lineage>
        <taxon>Bacteria</taxon>
        <taxon>Pseudomonadati</taxon>
        <taxon>Pseudomonadota</taxon>
        <taxon>Gammaproteobacteria</taxon>
        <taxon>Chromatiales</taxon>
        <taxon>Ectothiorhodospiraceae</taxon>
        <taxon>Alkalispirillum</taxon>
    </lineage>
</organism>
<dbReference type="NCBIfam" id="TIGR03534">
    <property type="entry name" value="RF_mod_PrmC"/>
    <property type="match status" value="1"/>
</dbReference>
<dbReference type="GO" id="GO:0102559">
    <property type="term" value="F:peptide chain release factor N(5)-glutamine methyltransferase activity"/>
    <property type="evidence" value="ECO:0007669"/>
    <property type="project" value="UniProtKB-EC"/>
</dbReference>
<dbReference type="GO" id="GO:0003676">
    <property type="term" value="F:nucleic acid binding"/>
    <property type="evidence" value="ECO:0007669"/>
    <property type="project" value="InterPro"/>
</dbReference>
<feature type="binding site" evidence="5">
    <location>
        <position position="160"/>
    </location>
    <ligand>
        <name>S-adenosyl-L-methionine</name>
        <dbReference type="ChEBI" id="CHEBI:59789"/>
    </ligand>
</feature>
<feature type="domain" description="Methyltransferase small" evidence="6">
    <location>
        <begin position="122"/>
        <end position="212"/>
    </location>
</feature>
<keyword evidence="1 5" id="KW-0489">Methyltransferase</keyword>
<dbReference type="FunFam" id="3.40.50.150:FF:000053">
    <property type="entry name" value="Release factor glutamine methyltransferase"/>
    <property type="match status" value="1"/>
</dbReference>
<comment type="function">
    <text evidence="5">Methylates the class 1 translation termination release factors RF1/PrfA and RF2/PrfB on the glutamine residue of the universally conserved GGQ motif.</text>
</comment>
<dbReference type="InterPro" id="IPR040758">
    <property type="entry name" value="PrmC_N"/>
</dbReference>